<dbReference type="GO" id="GO:0000155">
    <property type="term" value="F:phosphorelay sensor kinase activity"/>
    <property type="evidence" value="ECO:0007669"/>
    <property type="project" value="InterPro"/>
</dbReference>
<evidence type="ECO:0000256" key="13">
    <source>
        <dbReference type="ARBA" id="ARBA00022989"/>
    </source>
</evidence>
<dbReference type="InterPro" id="IPR001789">
    <property type="entry name" value="Sig_transdc_resp-reg_receiver"/>
</dbReference>
<keyword evidence="7" id="KW-0808">Transferase</keyword>
<evidence type="ECO:0000256" key="3">
    <source>
        <dbReference type="ARBA" id="ARBA00012438"/>
    </source>
</evidence>
<dbReference type="Pfam" id="PF08447">
    <property type="entry name" value="PAS_3"/>
    <property type="match status" value="1"/>
</dbReference>
<organism evidence="20 21">
    <name type="scientific">Sphingomonas aliaeris</name>
    <dbReference type="NCBI Taxonomy" id="2759526"/>
    <lineage>
        <taxon>Bacteria</taxon>
        <taxon>Pseudomonadati</taxon>
        <taxon>Pseudomonadota</taxon>
        <taxon>Alphaproteobacteria</taxon>
        <taxon>Sphingomonadales</taxon>
        <taxon>Sphingomonadaceae</taxon>
        <taxon>Sphingomonas</taxon>
    </lineage>
</organism>
<keyword evidence="21" id="KW-1185">Reference proteome</keyword>
<evidence type="ECO:0000259" key="18">
    <source>
        <dbReference type="PROSITE" id="PS50110"/>
    </source>
</evidence>
<dbReference type="SMART" id="SM00091">
    <property type="entry name" value="PAS"/>
    <property type="match status" value="2"/>
</dbReference>
<dbReference type="InterPro" id="IPR013655">
    <property type="entry name" value="PAS_fold_3"/>
</dbReference>
<dbReference type="PRINTS" id="PR00344">
    <property type="entry name" value="BCTRLSENSOR"/>
</dbReference>
<dbReference type="SMART" id="SM00086">
    <property type="entry name" value="PAC"/>
    <property type="match status" value="3"/>
</dbReference>
<keyword evidence="8" id="KW-0812">Transmembrane</keyword>
<evidence type="ECO:0000256" key="5">
    <source>
        <dbReference type="ARBA" id="ARBA00022519"/>
    </source>
</evidence>
<evidence type="ECO:0000256" key="11">
    <source>
        <dbReference type="ARBA" id="ARBA00022777"/>
    </source>
</evidence>
<proteinExistence type="predicted"/>
<dbReference type="SUPFAM" id="SSF55781">
    <property type="entry name" value="GAF domain-like"/>
    <property type="match status" value="1"/>
</dbReference>
<comment type="catalytic activity">
    <reaction evidence="1">
        <text>ATP + protein L-histidine = ADP + protein N-phospho-L-histidine.</text>
        <dbReference type="EC" id="2.7.13.3"/>
    </reaction>
</comment>
<dbReference type="NCBIfam" id="TIGR00229">
    <property type="entry name" value="sensory_box"/>
    <property type="match status" value="2"/>
</dbReference>
<keyword evidence="9" id="KW-0677">Repeat</keyword>
<dbReference type="Gene3D" id="3.30.565.10">
    <property type="entry name" value="Histidine kinase-like ATPase, C-terminal domain"/>
    <property type="match status" value="1"/>
</dbReference>
<dbReference type="InterPro" id="IPR000014">
    <property type="entry name" value="PAS"/>
</dbReference>
<feature type="domain" description="Histidine kinase" evidence="17">
    <location>
        <begin position="515"/>
        <end position="734"/>
    </location>
</feature>
<dbReference type="Pfam" id="PF00512">
    <property type="entry name" value="HisKA"/>
    <property type="match status" value="1"/>
</dbReference>
<dbReference type="GO" id="GO:0005524">
    <property type="term" value="F:ATP binding"/>
    <property type="evidence" value="ECO:0007669"/>
    <property type="project" value="UniProtKB-KW"/>
</dbReference>
<evidence type="ECO:0000256" key="7">
    <source>
        <dbReference type="ARBA" id="ARBA00022679"/>
    </source>
</evidence>
<dbReference type="SMART" id="SM00387">
    <property type="entry name" value="HATPase_c"/>
    <property type="match status" value="1"/>
</dbReference>
<sequence length="869" mass="93315">MPYVATGALFSADDKTTGRIEDRYVDFVFQPIRDTMGKVTGIFLQGTDVSERVAGEIALRLSEEALQQALSAGDGIGSWDWDVPNDRVTSDLRFARMYGVDPDRAQRGAPIDEFIRAIHPEDAGRVEATIARALASGGGFSSEYRLVQHDGSIRWVNAQGRAMLDEDGTPLRLPGVSIDITRRKANEARQAALIELADTLRDLAEPGAIAFAASRILARTLGVSRAGYGTIDREAETITVAHDWNAPGVDSIAGTLNFRDYGSYIDQLKAGDTVTVSDARTDPRTSATADALEQIHASSFINMPLLEQGQFVALVFVNHREPRDWSEDDIALMRDFAERVRVATERARAELALRKANDTLEEQVRLRTAELGEKEARLRAIFETSFGFQGLLTPDGLLIDANATSLAAAAVTLADVQGRPYWDAPWFARTPGMSDTIREAIPRVADGEVVRQEVLLDLPVGGWRWFDLVMRPIRDASGRVMGIAPEASETTERRMAEEALRQSQKLEAMGQLTGGVAHDFNNLLTPIIGSLDLLQRRGIGGEREQRLVQGGLQSAERAKMLVQRLLAFARRQPLQPQPVDVGQVIGAMRDLVASSSGPRVRLEVAIADALPAAIAEVNQLEMALLNLAVNARDAMPDGGTLTMGADAVTIRSGDDQVGPGRYVRVSVSDTGSGMDAATLARAIEPFFSTKGIGKGTGLGLSMVHGLTSQLGGGLRIDSRVGLGTTVEMLLPVAETSIAAPSAPTADVAGPRASGRVLLVDDEDVVRVATADMLVELGYQVTEAESGQAALDIMGQQDFDLLVSDHMMPGMAGTDLARIAVARCPALRVLIISGYAEVESVAPDLARLTKPFRTADLGEAITALGGDRPD</sequence>
<dbReference type="InterPro" id="IPR003661">
    <property type="entry name" value="HisK_dim/P_dom"/>
</dbReference>
<dbReference type="SUPFAM" id="SSF55785">
    <property type="entry name" value="PYP-like sensor domain (PAS domain)"/>
    <property type="match status" value="2"/>
</dbReference>
<dbReference type="InterPro" id="IPR000700">
    <property type="entry name" value="PAS-assoc_C"/>
</dbReference>
<dbReference type="SUPFAM" id="SSF47384">
    <property type="entry name" value="Homodimeric domain of signal transducing histidine kinase"/>
    <property type="match status" value="1"/>
</dbReference>
<evidence type="ECO:0000256" key="14">
    <source>
        <dbReference type="ARBA" id="ARBA00023012"/>
    </source>
</evidence>
<dbReference type="InterPro" id="IPR005467">
    <property type="entry name" value="His_kinase_dom"/>
</dbReference>
<dbReference type="InterPro" id="IPR011006">
    <property type="entry name" value="CheY-like_superfamily"/>
</dbReference>
<dbReference type="EC" id="2.7.13.3" evidence="3"/>
<evidence type="ECO:0000256" key="4">
    <source>
        <dbReference type="ARBA" id="ARBA00022475"/>
    </source>
</evidence>
<dbReference type="FunFam" id="2.10.70.100:FF:000001">
    <property type="entry name" value="Sensory transduction histidine kinase"/>
    <property type="match status" value="1"/>
</dbReference>
<dbReference type="SMART" id="SM00388">
    <property type="entry name" value="HisKA"/>
    <property type="match status" value="1"/>
</dbReference>
<dbReference type="CDD" id="cd00082">
    <property type="entry name" value="HisKA"/>
    <property type="match status" value="1"/>
</dbReference>
<keyword evidence="15" id="KW-0472">Membrane</keyword>
<dbReference type="SUPFAM" id="SSF55874">
    <property type="entry name" value="ATPase domain of HSP90 chaperone/DNA topoisomerase II/histidine kinase"/>
    <property type="match status" value="1"/>
</dbReference>
<evidence type="ECO:0000256" key="15">
    <source>
        <dbReference type="ARBA" id="ARBA00023136"/>
    </source>
</evidence>
<dbReference type="SMART" id="SM00448">
    <property type="entry name" value="REC"/>
    <property type="match status" value="1"/>
</dbReference>
<dbReference type="InterPro" id="IPR003018">
    <property type="entry name" value="GAF"/>
</dbReference>
<gene>
    <name evidence="20" type="ORF">H5J25_16145</name>
</gene>
<evidence type="ECO:0000259" key="17">
    <source>
        <dbReference type="PROSITE" id="PS50109"/>
    </source>
</evidence>
<dbReference type="Pfam" id="PF01590">
    <property type="entry name" value="GAF"/>
    <property type="match status" value="1"/>
</dbReference>
<dbReference type="PROSITE" id="PS50110">
    <property type="entry name" value="RESPONSE_REGULATORY"/>
    <property type="match status" value="1"/>
</dbReference>
<dbReference type="PROSITE" id="PS50109">
    <property type="entry name" value="HIS_KIN"/>
    <property type="match status" value="1"/>
</dbReference>
<dbReference type="InterPro" id="IPR036097">
    <property type="entry name" value="HisK_dim/P_sf"/>
</dbReference>
<evidence type="ECO:0000313" key="21">
    <source>
        <dbReference type="Proteomes" id="UP000595894"/>
    </source>
</evidence>
<dbReference type="GO" id="GO:0005886">
    <property type="term" value="C:plasma membrane"/>
    <property type="evidence" value="ECO:0007669"/>
    <property type="project" value="UniProtKB-SubCell"/>
</dbReference>
<keyword evidence="10" id="KW-0547">Nucleotide-binding</keyword>
<evidence type="ECO:0000313" key="20">
    <source>
        <dbReference type="EMBL" id="QQV76898.1"/>
    </source>
</evidence>
<dbReference type="SUPFAM" id="SSF52172">
    <property type="entry name" value="CheY-like"/>
    <property type="match status" value="1"/>
</dbReference>
<evidence type="ECO:0000256" key="2">
    <source>
        <dbReference type="ARBA" id="ARBA00004429"/>
    </source>
</evidence>
<keyword evidence="14" id="KW-0902">Two-component regulatory system</keyword>
<dbReference type="Gene3D" id="2.10.70.100">
    <property type="match status" value="1"/>
</dbReference>
<keyword evidence="4" id="KW-1003">Cell membrane</keyword>
<dbReference type="Gene3D" id="3.30.450.20">
    <property type="entry name" value="PAS domain"/>
    <property type="match status" value="3"/>
</dbReference>
<dbReference type="Pfam" id="PF02518">
    <property type="entry name" value="HATPase_c"/>
    <property type="match status" value="1"/>
</dbReference>
<dbReference type="CDD" id="cd00130">
    <property type="entry name" value="PAS"/>
    <property type="match status" value="1"/>
</dbReference>
<reference evidence="21" key="1">
    <citation type="submission" date="2020-09" db="EMBL/GenBank/DDBJ databases">
        <title>Sphingomonas sp., a new species isolated from pork steak.</title>
        <authorList>
            <person name="Heidler von Heilborn D."/>
        </authorList>
    </citation>
    <scope>NUCLEOTIDE SEQUENCE [LARGE SCALE GENOMIC DNA]</scope>
</reference>
<dbReference type="SMART" id="SM00065">
    <property type="entry name" value="GAF"/>
    <property type="match status" value="1"/>
</dbReference>
<dbReference type="InterPro" id="IPR013656">
    <property type="entry name" value="PAS_4"/>
</dbReference>
<dbReference type="KEGG" id="sari:H5J25_16145"/>
<dbReference type="Gene3D" id="3.40.50.2300">
    <property type="match status" value="1"/>
</dbReference>
<evidence type="ECO:0000256" key="8">
    <source>
        <dbReference type="ARBA" id="ARBA00022692"/>
    </source>
</evidence>
<dbReference type="InterPro" id="IPR035965">
    <property type="entry name" value="PAS-like_dom_sf"/>
</dbReference>
<keyword evidence="12" id="KW-0067">ATP-binding</keyword>
<keyword evidence="13" id="KW-1133">Transmembrane helix</keyword>
<dbReference type="PROSITE" id="PS50113">
    <property type="entry name" value="PAC"/>
    <property type="match status" value="2"/>
</dbReference>
<dbReference type="Pfam" id="PF08448">
    <property type="entry name" value="PAS_4"/>
    <property type="match status" value="1"/>
</dbReference>
<feature type="domain" description="PAC" evidence="19">
    <location>
        <begin position="450"/>
        <end position="502"/>
    </location>
</feature>
<dbReference type="PANTHER" id="PTHR43065:SF46">
    <property type="entry name" value="C4-DICARBOXYLATE TRANSPORT SENSOR PROTEIN DCTB"/>
    <property type="match status" value="1"/>
</dbReference>
<dbReference type="InterPro" id="IPR003594">
    <property type="entry name" value="HATPase_dom"/>
</dbReference>
<name>A0A974NU83_9SPHN</name>
<dbReference type="EMBL" id="CP061035">
    <property type="protein sequence ID" value="QQV76898.1"/>
    <property type="molecule type" value="Genomic_DNA"/>
</dbReference>
<evidence type="ECO:0000256" key="10">
    <source>
        <dbReference type="ARBA" id="ARBA00022741"/>
    </source>
</evidence>
<dbReference type="InterPro" id="IPR004358">
    <property type="entry name" value="Sig_transdc_His_kin-like_C"/>
</dbReference>
<dbReference type="Proteomes" id="UP000595894">
    <property type="component" value="Chromosome"/>
</dbReference>
<evidence type="ECO:0000256" key="12">
    <source>
        <dbReference type="ARBA" id="ARBA00022840"/>
    </source>
</evidence>
<dbReference type="Gene3D" id="1.10.287.130">
    <property type="match status" value="1"/>
</dbReference>
<evidence type="ECO:0000259" key="19">
    <source>
        <dbReference type="PROSITE" id="PS50113"/>
    </source>
</evidence>
<evidence type="ECO:0000256" key="16">
    <source>
        <dbReference type="PROSITE-ProRule" id="PRU00169"/>
    </source>
</evidence>
<dbReference type="InterPro" id="IPR001610">
    <property type="entry name" value="PAC"/>
</dbReference>
<dbReference type="AlphaFoldDB" id="A0A974NU83"/>
<evidence type="ECO:0000256" key="9">
    <source>
        <dbReference type="ARBA" id="ARBA00022737"/>
    </source>
</evidence>
<comment type="subcellular location">
    <subcellularLocation>
        <location evidence="2">Cell inner membrane</location>
        <topology evidence="2">Multi-pass membrane protein</topology>
    </subcellularLocation>
</comment>
<protein>
    <recommendedName>
        <fullName evidence="3">histidine kinase</fullName>
        <ecNumber evidence="3">2.7.13.3</ecNumber>
    </recommendedName>
</protein>
<dbReference type="PANTHER" id="PTHR43065">
    <property type="entry name" value="SENSOR HISTIDINE KINASE"/>
    <property type="match status" value="1"/>
</dbReference>
<keyword evidence="11" id="KW-0418">Kinase</keyword>
<dbReference type="InterPro" id="IPR029016">
    <property type="entry name" value="GAF-like_dom_sf"/>
</dbReference>
<feature type="modified residue" description="4-aspartylphosphate" evidence="16">
    <location>
        <position position="804"/>
    </location>
</feature>
<keyword evidence="5" id="KW-0997">Cell inner membrane</keyword>
<dbReference type="Pfam" id="PF00072">
    <property type="entry name" value="Response_reg"/>
    <property type="match status" value="1"/>
</dbReference>
<accession>A0A974NU83</accession>
<dbReference type="Gene3D" id="3.30.450.40">
    <property type="match status" value="1"/>
</dbReference>
<dbReference type="InterPro" id="IPR036890">
    <property type="entry name" value="HATPase_C_sf"/>
</dbReference>
<feature type="domain" description="Response regulatory" evidence="18">
    <location>
        <begin position="755"/>
        <end position="864"/>
    </location>
</feature>
<feature type="domain" description="PAC" evidence="19">
    <location>
        <begin position="140"/>
        <end position="192"/>
    </location>
</feature>
<keyword evidence="6 16" id="KW-0597">Phosphoprotein</keyword>
<evidence type="ECO:0000256" key="1">
    <source>
        <dbReference type="ARBA" id="ARBA00000085"/>
    </source>
</evidence>
<evidence type="ECO:0000256" key="6">
    <source>
        <dbReference type="ARBA" id="ARBA00022553"/>
    </source>
</evidence>